<reference evidence="3 4" key="1">
    <citation type="submission" date="2019-06" db="EMBL/GenBank/DDBJ databases">
        <title>Complete genome sequence of Helicobacter suis SNTW101c.</title>
        <authorList>
            <person name="Rimbara E."/>
            <person name="Suzuki M."/>
            <person name="Matsui H."/>
            <person name="Nakamura M."/>
            <person name="Mori S."/>
            <person name="Shibayama K."/>
        </authorList>
    </citation>
    <scope>NUCLEOTIDE SEQUENCE [LARGE SCALE GENOMIC DNA]</scope>
    <source>
        <strain evidence="3 4">SNTW101c</strain>
    </source>
</reference>
<gene>
    <name evidence="2" type="ORF">NHP190020_05300</name>
    <name evidence="3" type="ORF">SNTW_08460</name>
</gene>
<dbReference type="SUPFAM" id="SSF52540">
    <property type="entry name" value="P-loop containing nucleoside triphosphate hydrolases"/>
    <property type="match status" value="1"/>
</dbReference>
<evidence type="ECO:0000313" key="4">
    <source>
        <dbReference type="Proteomes" id="UP000317935"/>
    </source>
</evidence>
<dbReference type="EMBL" id="AP023036">
    <property type="protein sequence ID" value="BCD45491.1"/>
    <property type="molecule type" value="Genomic_DNA"/>
</dbReference>
<keyword evidence="5" id="KW-1185">Reference proteome</keyword>
<evidence type="ECO:0000313" key="2">
    <source>
        <dbReference type="EMBL" id="BCD45491.1"/>
    </source>
</evidence>
<sequence>MDVRGSQERVGTSWMCKTEAKRILELYKGFYQQAPNLSYGVITFYKAQEQALRREFEKLEDFNTLKSCEKLRVGTIDAFQGKEFDIVILSMVRSYFNEFLKDPHRLCVAMSRQKKALIMVGDFNFFDKPKTKEQAPGIHAFIELCKQEGKIYENSK</sequence>
<dbReference type="PANTHER" id="PTHR10887:SF495">
    <property type="entry name" value="HELICASE SENATAXIN ISOFORM X1-RELATED"/>
    <property type="match status" value="1"/>
</dbReference>
<dbReference type="InterPro" id="IPR027417">
    <property type="entry name" value="P-loop_NTPase"/>
</dbReference>
<dbReference type="Proteomes" id="UP000509742">
    <property type="component" value="Chromosome"/>
</dbReference>
<dbReference type="PANTHER" id="PTHR10887">
    <property type="entry name" value="DNA2/NAM7 HELICASE FAMILY"/>
    <property type="match status" value="1"/>
</dbReference>
<evidence type="ECO:0000313" key="5">
    <source>
        <dbReference type="Proteomes" id="UP000509742"/>
    </source>
</evidence>
<protein>
    <recommendedName>
        <fullName evidence="1">DNA2/NAM7 helicase-like C-terminal domain-containing protein</fullName>
    </recommendedName>
</protein>
<dbReference type="InterPro" id="IPR041679">
    <property type="entry name" value="DNA2/NAM7-like_C"/>
</dbReference>
<evidence type="ECO:0000259" key="1">
    <source>
        <dbReference type="Pfam" id="PF13087"/>
    </source>
</evidence>
<feature type="domain" description="DNA2/NAM7 helicase-like C-terminal" evidence="1">
    <location>
        <begin position="6"/>
        <end position="122"/>
    </location>
</feature>
<accession>A0A6J4CXV5</accession>
<dbReference type="InterPro" id="IPR045055">
    <property type="entry name" value="DNA2/NAM7-like"/>
</dbReference>
<proteinExistence type="predicted"/>
<dbReference type="Pfam" id="PF13087">
    <property type="entry name" value="AAA_12"/>
    <property type="match status" value="1"/>
</dbReference>
<dbReference type="InterPro" id="IPR047187">
    <property type="entry name" value="SF1_C_Upf1"/>
</dbReference>
<dbReference type="Gene3D" id="3.40.50.300">
    <property type="entry name" value="P-loop containing nucleotide triphosphate hydrolases"/>
    <property type="match status" value="1"/>
</dbReference>
<dbReference type="RefSeq" id="WP_158650320.1">
    <property type="nucleotide sequence ID" value="NZ_AP023042.1"/>
</dbReference>
<dbReference type="EMBL" id="AP019774">
    <property type="protein sequence ID" value="BCD70201.1"/>
    <property type="molecule type" value="Genomic_DNA"/>
</dbReference>
<reference evidence="2 5" key="2">
    <citation type="submission" date="2020-04" db="EMBL/GenBank/DDBJ databases">
        <title>Genomic analysis of gastric non-Helicobacter pylori Helicobacters isolated in Japan.</title>
        <authorList>
            <person name="Suzuki M."/>
            <person name="Rimbara E."/>
        </authorList>
    </citation>
    <scope>NUCLEOTIDE SEQUENCE [LARGE SCALE GENOMIC DNA]</scope>
    <source>
        <strain evidence="2 5">NHP19-0020</strain>
    </source>
</reference>
<dbReference type="CDD" id="cd18808">
    <property type="entry name" value="SF1_C_Upf1"/>
    <property type="match status" value="1"/>
</dbReference>
<dbReference type="Proteomes" id="UP000317935">
    <property type="component" value="Chromosome"/>
</dbReference>
<organism evidence="3 4">
    <name type="scientific">Helicobacter suis</name>
    <dbReference type="NCBI Taxonomy" id="104628"/>
    <lineage>
        <taxon>Bacteria</taxon>
        <taxon>Pseudomonadati</taxon>
        <taxon>Campylobacterota</taxon>
        <taxon>Epsilonproteobacteria</taxon>
        <taxon>Campylobacterales</taxon>
        <taxon>Helicobacteraceae</taxon>
        <taxon>Helicobacter</taxon>
    </lineage>
</organism>
<evidence type="ECO:0000313" key="3">
    <source>
        <dbReference type="EMBL" id="BCD70201.1"/>
    </source>
</evidence>
<dbReference type="AlphaFoldDB" id="A0A6J4CXV5"/>
<name>A0A6J4CXV5_9HELI</name>